<feature type="domain" description="T6SS Phospholipase effector Tle1-like catalytic" evidence="3">
    <location>
        <begin position="1388"/>
        <end position="1495"/>
    </location>
</feature>
<dbReference type="EMBL" id="CP043046">
    <property type="protein sequence ID" value="QEI04585.1"/>
    <property type="molecule type" value="Genomic_DNA"/>
</dbReference>
<dbReference type="InterPro" id="IPR045351">
    <property type="entry name" value="DUF6531"/>
</dbReference>
<dbReference type="InterPro" id="IPR018712">
    <property type="entry name" value="Tle1-like_cat"/>
</dbReference>
<evidence type="ECO:0000256" key="1">
    <source>
        <dbReference type="SAM" id="MobiDB-lite"/>
    </source>
</evidence>
<dbReference type="InterPro" id="IPR006530">
    <property type="entry name" value="YD"/>
</dbReference>
<feature type="compositionally biased region" description="Polar residues" evidence="1">
    <location>
        <begin position="861"/>
        <end position="892"/>
    </location>
</feature>
<evidence type="ECO:0008006" key="7">
    <source>
        <dbReference type="Google" id="ProtNLM"/>
    </source>
</evidence>
<protein>
    <recommendedName>
        <fullName evidence="7">DUF2235 domain-containing protein</fullName>
    </recommendedName>
</protein>
<proteinExistence type="predicted"/>
<evidence type="ECO:0000259" key="3">
    <source>
        <dbReference type="Pfam" id="PF09994"/>
    </source>
</evidence>
<evidence type="ECO:0000313" key="5">
    <source>
        <dbReference type="EMBL" id="QEI04585.1"/>
    </source>
</evidence>
<feature type="transmembrane region" description="Helical" evidence="2">
    <location>
        <begin position="91"/>
        <end position="111"/>
    </location>
</feature>
<dbReference type="NCBIfam" id="TIGR03696">
    <property type="entry name" value="Rhs_assc_core"/>
    <property type="match status" value="1"/>
</dbReference>
<gene>
    <name evidence="5" type="ORF">FXN63_01105</name>
</gene>
<keyword evidence="2" id="KW-1133">Transmembrane helix</keyword>
<dbReference type="KEGG" id="pacr:FXN63_01105"/>
<feature type="region of interest" description="Disordered" evidence="1">
    <location>
        <begin position="861"/>
        <end position="900"/>
    </location>
</feature>
<dbReference type="InterPro" id="IPR050708">
    <property type="entry name" value="T6SS_VgrG/RHS"/>
</dbReference>
<reference evidence="5 6" key="1">
    <citation type="submission" date="2019-08" db="EMBL/GenBank/DDBJ databases">
        <title>Amphibian skin-associated Pigmentiphaga: genome sequence and occurrence across geography and hosts.</title>
        <authorList>
            <person name="Bletz M.C."/>
            <person name="Bunk B."/>
            <person name="Sproeer C."/>
            <person name="Biwer P."/>
            <person name="Reiter S."/>
            <person name="Rabemananjara F.C.E."/>
            <person name="Schulz S."/>
            <person name="Overmann J."/>
            <person name="Vences M."/>
        </authorList>
    </citation>
    <scope>NUCLEOTIDE SEQUENCE [LARGE SCALE GENOMIC DNA]</scope>
    <source>
        <strain evidence="5 6">Mada1488</strain>
    </source>
</reference>
<evidence type="ECO:0000256" key="2">
    <source>
        <dbReference type="SAM" id="Phobius"/>
    </source>
</evidence>
<evidence type="ECO:0000259" key="4">
    <source>
        <dbReference type="Pfam" id="PF20148"/>
    </source>
</evidence>
<feature type="region of interest" description="Disordered" evidence="1">
    <location>
        <begin position="611"/>
        <end position="639"/>
    </location>
</feature>
<accession>A0A5C0ARK4</accession>
<dbReference type="Pfam" id="PF09994">
    <property type="entry name" value="T6SS_Tle1-like_cat"/>
    <property type="match status" value="1"/>
</dbReference>
<evidence type="ECO:0000313" key="6">
    <source>
        <dbReference type="Proteomes" id="UP000325161"/>
    </source>
</evidence>
<name>A0A5C0ARK4_9BURK</name>
<organism evidence="5 6">
    <name type="scientific">Pigmentiphaga aceris</name>
    <dbReference type="NCBI Taxonomy" id="1940612"/>
    <lineage>
        <taxon>Bacteria</taxon>
        <taxon>Pseudomonadati</taxon>
        <taxon>Pseudomonadota</taxon>
        <taxon>Betaproteobacteria</taxon>
        <taxon>Burkholderiales</taxon>
        <taxon>Alcaligenaceae</taxon>
        <taxon>Pigmentiphaga</taxon>
    </lineage>
</organism>
<dbReference type="OrthoDB" id="5445630at2"/>
<feature type="compositionally biased region" description="Low complexity" evidence="1">
    <location>
        <begin position="611"/>
        <end position="624"/>
    </location>
</feature>
<dbReference type="Pfam" id="PF20148">
    <property type="entry name" value="DUF6531"/>
    <property type="match status" value="1"/>
</dbReference>
<dbReference type="NCBIfam" id="TIGR01643">
    <property type="entry name" value="YD_repeat_2x"/>
    <property type="match status" value="1"/>
</dbReference>
<keyword evidence="2" id="KW-0812">Transmembrane</keyword>
<dbReference type="PANTHER" id="PTHR32305:SF15">
    <property type="entry name" value="PROTEIN RHSA-RELATED"/>
    <property type="match status" value="1"/>
</dbReference>
<keyword evidence="6" id="KW-1185">Reference proteome</keyword>
<dbReference type="PANTHER" id="PTHR32305">
    <property type="match status" value="1"/>
</dbReference>
<dbReference type="InterPro" id="IPR022385">
    <property type="entry name" value="Rhs_assc_core"/>
</dbReference>
<dbReference type="Gene3D" id="2.180.10.10">
    <property type="entry name" value="RHS repeat-associated core"/>
    <property type="match status" value="2"/>
</dbReference>
<dbReference type="Proteomes" id="UP000325161">
    <property type="component" value="Chromosome"/>
</dbReference>
<feature type="domain" description="DUF6531" evidence="4">
    <location>
        <begin position="146"/>
        <end position="219"/>
    </location>
</feature>
<keyword evidence="2" id="KW-0472">Membrane</keyword>
<sequence>MRACLQASGLGRFPALRARIIRPFLYARHPRIWGVVHAGNCVGHSLADAATQHMPIMDAAGWAWSPGPCGRRNRAMASTPHISTQRCTRRAALAAGLALMLVTVHVLGWAAGAAAQCGPSLLGAPCAADGVATQAEAGASSSLAVGNPVNLATGNKYQRETDMAAAPGALGIELIRHYNARDMRTEALGRNWVWSYDTRLFRVGDTVQIVQADGSRVDFSRVPGASTCLPSDPALGVLHVQTGVRGETMSWQWRDGRVLNFDEDGFLVGISIASGQRVSIRRARDMGRHRGALLEVADPQGRQLAFRYGAAEPDGWRPLQGVDTPGGRFTYAQDAERRLSTAIRPDGDARDYLYESGSAAWLTGIVARPLGQAPQRVRSWMYDTRGRVVTAVQGAPDAQTGRQQIDYADGQTTVRDEAGAVTRLLHRQAGARTVLTSVEGAGCEGCAPIDNSRRYDALGRLTQAEGIGVTRDVLGRVMSLRDAGGATQIAWLGDSSLPTQVDAPSRVGGQRHTRHIDWLSFTDPATGVWRAVPKRISEAGWRPGADGPQAITRAWVLNWKIERGVATLSDVVPEQSALHEGSGMRAVQAAASNRSLQSTQSTPLTLLTQSEPAQGARKAGAARQLQPTKPADADAKLTPITGWPDLRWRRDDFGLPVRAEGKGGKPVAGTETRDYDAAGRLVLRLFSDGTRWTYDYNTSGQLQTHRATRAGESVETKLRWKQDLPIRIDHPVESERRGYGPDGRMAWREVFRPVASVAGVNDAAVRYAESFAWDAQGRMVRHDLPEGGSLFYAWSDQGVTDIRYAPRDGDTVLVFQQSPGLNGISRRWFNGVSSVSQAGRRLHYQGKDGVLLGLARQMGAETTWQPSSQKSGAMSGQKNGQTRDQVSSQTNRQNHDRTDAQERVAAEVVYRPSLKTPGADQAASSSGVFAVHRYAYDDAGRLIVASHAGGAGAVPAMWTPQPVDYYAWRDGGEAVAIAAQGVSMRPARLREAGGLPTRVDGHTLRYGPSRRLAAVDRGGVAVARYRHNAFGERVIREVNGKPATHDFYLGQQLVAEQGDGPLGTIARRYIYAGHEAVAILEYAGGRQIGMRRVAAVDKDDESAGQPATTNGASGLLTTLSVTQDESSGFLAHMRRAASFLLPSASDTLPVQILAVHPDAVGTPRLVTDADQTERWRGDFGPFGALRSEAGDMGMRLRLPGQVIDPETGWHDNYLRTYDPLSGAYLEPDPLGAEPGTEAYGYAAQQPAQFIDPLGLLLFAFDGTANSPQSQTNIFLMQRWYQDEDASAARVAPQHYVSGPGSQDNPITSGSDIAAAYTSDLRIEEQWRNLLNALSRFPGTREKPVQIDIIGFSRGAALARQFANKIGEQVKDGLFSARRYPLFGELITACVNLRFLGVFDTVPQMFVGATDIGWNFSIGAGWDKVAHATALHETRTLFPLTTMEVGANGFGAPASPVIEIGLIGSHSDLGGGYFYTENGKRMGDLSNVSLNWMMSQALDAGLQFANLPTAYRYVNDPALHAETNFRIPAVSELFTPVDRWVNTANSAKKYDRQDLHPLLGKSLRDQVNTFITPVERWVSKTGPVVGNVDMVAYNAWLEKMYGLRMQPSPM</sequence>